<dbReference type="AlphaFoldDB" id="A0A7I8VRY7"/>
<proteinExistence type="predicted"/>
<dbReference type="Pfam" id="PF12796">
    <property type="entry name" value="Ank_2"/>
    <property type="match status" value="3"/>
</dbReference>
<evidence type="ECO:0000313" key="5">
    <source>
        <dbReference type="Proteomes" id="UP000549394"/>
    </source>
</evidence>
<dbReference type="SUPFAM" id="SSF48403">
    <property type="entry name" value="Ankyrin repeat"/>
    <property type="match status" value="1"/>
</dbReference>
<gene>
    <name evidence="4" type="ORF">DGYR_LOCUS6852</name>
</gene>
<feature type="repeat" description="ANK" evidence="3">
    <location>
        <begin position="203"/>
        <end position="235"/>
    </location>
</feature>
<dbReference type="PANTHER" id="PTHR24173">
    <property type="entry name" value="ANKYRIN REPEAT CONTAINING"/>
    <property type="match status" value="1"/>
</dbReference>
<dbReference type="PRINTS" id="PR01415">
    <property type="entry name" value="ANKYRIN"/>
</dbReference>
<organism evidence="4 5">
    <name type="scientific">Dimorphilus gyrociliatus</name>
    <dbReference type="NCBI Taxonomy" id="2664684"/>
    <lineage>
        <taxon>Eukaryota</taxon>
        <taxon>Metazoa</taxon>
        <taxon>Spiralia</taxon>
        <taxon>Lophotrochozoa</taxon>
        <taxon>Annelida</taxon>
        <taxon>Polychaeta</taxon>
        <taxon>Polychaeta incertae sedis</taxon>
        <taxon>Dinophilidae</taxon>
        <taxon>Dimorphilus</taxon>
    </lineage>
</organism>
<evidence type="ECO:0000313" key="4">
    <source>
        <dbReference type="EMBL" id="CAD5118479.1"/>
    </source>
</evidence>
<protein>
    <submittedName>
        <fullName evidence="4">Uncharacterized protein</fullName>
    </submittedName>
</protein>
<name>A0A7I8VRY7_9ANNE</name>
<feature type="repeat" description="ANK" evidence="3">
    <location>
        <begin position="271"/>
        <end position="303"/>
    </location>
</feature>
<feature type="repeat" description="ANK" evidence="3">
    <location>
        <begin position="69"/>
        <end position="101"/>
    </location>
</feature>
<dbReference type="Gene3D" id="1.25.40.20">
    <property type="entry name" value="Ankyrin repeat-containing domain"/>
    <property type="match status" value="3"/>
</dbReference>
<accession>A0A7I8VRY7</accession>
<comment type="caution">
    <text evidence="4">The sequence shown here is derived from an EMBL/GenBank/DDBJ whole genome shotgun (WGS) entry which is preliminary data.</text>
</comment>
<evidence type="ECO:0000256" key="1">
    <source>
        <dbReference type="ARBA" id="ARBA00022737"/>
    </source>
</evidence>
<dbReference type="PANTHER" id="PTHR24173:SF74">
    <property type="entry name" value="ANKYRIN REPEAT DOMAIN-CONTAINING PROTEIN 16"/>
    <property type="match status" value="1"/>
</dbReference>
<dbReference type="PROSITE" id="PS50297">
    <property type="entry name" value="ANK_REP_REGION"/>
    <property type="match status" value="6"/>
</dbReference>
<dbReference type="PROSITE" id="PS50088">
    <property type="entry name" value="ANK_REPEAT"/>
    <property type="match status" value="6"/>
</dbReference>
<feature type="repeat" description="ANK" evidence="3">
    <location>
        <begin position="169"/>
        <end position="194"/>
    </location>
</feature>
<dbReference type="Proteomes" id="UP000549394">
    <property type="component" value="Unassembled WGS sequence"/>
</dbReference>
<feature type="repeat" description="ANK" evidence="3">
    <location>
        <begin position="102"/>
        <end position="134"/>
    </location>
</feature>
<reference evidence="4 5" key="1">
    <citation type="submission" date="2020-08" db="EMBL/GenBank/DDBJ databases">
        <authorList>
            <person name="Hejnol A."/>
        </authorList>
    </citation>
    <scope>NUCLEOTIDE SEQUENCE [LARGE SCALE GENOMIC DNA]</scope>
</reference>
<keyword evidence="2 3" id="KW-0040">ANK repeat</keyword>
<sequence>MEIDEVYKRIQKYSSGDLTKALENASDINQKHKRNGDTLLHITCRLGRKDLVQILIESFHANPEIANNDGKRPLHEASQNDHLDCVEYLLERKVCVDSLKRADWTSLMLAAVKSSLNLIKVLIDYGASTNVRNKDGWTPIHIAVRSGRIEIVSYFLTIDSTLWETRSNNGRSILHTACIHGHCEMVKYLLRKTAISVHLKDSCGLNPLMDAVKGGSVDIIDLLVTNGANINDTDNLGKSCIHIAAQANQADVIKHLIKHHNVDINAQTTVGLSTALHIACKEHLKNIVKTLLELGANPALEDSRNRKAEEIARIVDAADCLSLLTN</sequence>
<dbReference type="EMBL" id="CAJFCJ010000009">
    <property type="protein sequence ID" value="CAD5118479.1"/>
    <property type="molecule type" value="Genomic_DNA"/>
</dbReference>
<feature type="repeat" description="ANK" evidence="3">
    <location>
        <begin position="135"/>
        <end position="156"/>
    </location>
</feature>
<dbReference type="InterPro" id="IPR036770">
    <property type="entry name" value="Ankyrin_rpt-contain_sf"/>
</dbReference>
<evidence type="ECO:0000256" key="2">
    <source>
        <dbReference type="ARBA" id="ARBA00023043"/>
    </source>
</evidence>
<keyword evidence="5" id="KW-1185">Reference proteome</keyword>
<dbReference type="InterPro" id="IPR002110">
    <property type="entry name" value="Ankyrin_rpt"/>
</dbReference>
<dbReference type="SMART" id="SM00248">
    <property type="entry name" value="ANK"/>
    <property type="match status" value="8"/>
</dbReference>
<evidence type="ECO:0000256" key="3">
    <source>
        <dbReference type="PROSITE-ProRule" id="PRU00023"/>
    </source>
</evidence>
<keyword evidence="1" id="KW-0677">Repeat</keyword>
<dbReference type="OrthoDB" id="4772757at2759"/>
<dbReference type="Pfam" id="PF13606">
    <property type="entry name" value="Ank_3"/>
    <property type="match status" value="1"/>
</dbReference>